<dbReference type="AlphaFoldDB" id="A0A921MMT6"/>
<accession>A0A921MMT6</accession>
<gene>
    <name evidence="2" type="ORF">K8V01_10730</name>
</gene>
<proteinExistence type="predicted"/>
<evidence type="ECO:0000313" key="3">
    <source>
        <dbReference type="Proteomes" id="UP000760668"/>
    </source>
</evidence>
<sequence>MNSQQEEAVRRLQEQQEKVKEGTAPWWVARQLMDICRHEPASAELILQDLDRESMSIVEAEKKIKAYADAHKTGNFSFVPPDEADRILREFYGLPTMENGTQASANAPEEKTGGFLDLMDFLG</sequence>
<name>A0A921MMT6_9FIRM</name>
<evidence type="ECO:0000313" key="2">
    <source>
        <dbReference type="EMBL" id="HJG87478.1"/>
    </source>
</evidence>
<evidence type="ECO:0000256" key="1">
    <source>
        <dbReference type="SAM" id="MobiDB-lite"/>
    </source>
</evidence>
<dbReference type="EMBL" id="DYUC01000106">
    <property type="protein sequence ID" value="HJG87478.1"/>
    <property type="molecule type" value="Genomic_DNA"/>
</dbReference>
<feature type="compositionally biased region" description="Basic and acidic residues" evidence="1">
    <location>
        <begin position="7"/>
        <end position="21"/>
    </location>
</feature>
<organism evidence="2 3">
    <name type="scientific">Pseudoflavonifractor capillosus</name>
    <dbReference type="NCBI Taxonomy" id="106588"/>
    <lineage>
        <taxon>Bacteria</taxon>
        <taxon>Bacillati</taxon>
        <taxon>Bacillota</taxon>
        <taxon>Clostridia</taxon>
        <taxon>Eubacteriales</taxon>
        <taxon>Oscillospiraceae</taxon>
        <taxon>Pseudoflavonifractor</taxon>
    </lineage>
</organism>
<protein>
    <submittedName>
        <fullName evidence="2">Uncharacterized protein</fullName>
    </submittedName>
</protein>
<dbReference type="RefSeq" id="WP_294756013.1">
    <property type="nucleotide sequence ID" value="NZ_DYUC01000106.1"/>
</dbReference>
<reference evidence="2" key="2">
    <citation type="submission" date="2021-09" db="EMBL/GenBank/DDBJ databases">
        <authorList>
            <person name="Gilroy R."/>
        </authorList>
    </citation>
    <scope>NUCLEOTIDE SEQUENCE</scope>
    <source>
        <strain evidence="2">CHK179-5677</strain>
    </source>
</reference>
<reference evidence="2" key="1">
    <citation type="journal article" date="2021" name="PeerJ">
        <title>Extensive microbial diversity within the chicken gut microbiome revealed by metagenomics and culture.</title>
        <authorList>
            <person name="Gilroy R."/>
            <person name="Ravi A."/>
            <person name="Getino M."/>
            <person name="Pursley I."/>
            <person name="Horton D.L."/>
            <person name="Alikhan N.F."/>
            <person name="Baker D."/>
            <person name="Gharbi K."/>
            <person name="Hall N."/>
            <person name="Watson M."/>
            <person name="Adriaenssens E.M."/>
            <person name="Foster-Nyarko E."/>
            <person name="Jarju S."/>
            <person name="Secka A."/>
            <person name="Antonio M."/>
            <person name="Oren A."/>
            <person name="Chaudhuri R.R."/>
            <person name="La Ragione R."/>
            <person name="Hildebrand F."/>
            <person name="Pallen M.J."/>
        </authorList>
    </citation>
    <scope>NUCLEOTIDE SEQUENCE</scope>
    <source>
        <strain evidence="2">CHK179-5677</strain>
    </source>
</reference>
<dbReference type="Proteomes" id="UP000760668">
    <property type="component" value="Unassembled WGS sequence"/>
</dbReference>
<comment type="caution">
    <text evidence="2">The sequence shown here is derived from an EMBL/GenBank/DDBJ whole genome shotgun (WGS) entry which is preliminary data.</text>
</comment>
<feature type="region of interest" description="Disordered" evidence="1">
    <location>
        <begin position="1"/>
        <end position="23"/>
    </location>
</feature>